<dbReference type="RefSeq" id="WP_225359974.1">
    <property type="nucleotide sequence ID" value="NZ_CP017107.1"/>
</dbReference>
<gene>
    <name evidence="1" type="ORF">QYC35_04520</name>
</gene>
<name>A0AAW7N5Z8_9LACO</name>
<proteinExistence type="predicted"/>
<evidence type="ECO:0000313" key="2">
    <source>
        <dbReference type="Proteomes" id="UP001174888"/>
    </source>
</evidence>
<accession>A0AAW7N5Z8</accession>
<reference evidence="1" key="1">
    <citation type="submission" date="2023-07" db="EMBL/GenBank/DDBJ databases">
        <title>Complete genome sequence of Ligilactobacillus salivarius SRCM217594 isolated from Gallus gallus domesticus feces.</title>
        <authorList>
            <person name="Yang H.-G."/>
            <person name="Ryu M.-S."/>
            <person name="Ha G.-S."/>
            <person name="Yang H.-J."/>
            <person name="Jeong D.-Y."/>
        </authorList>
    </citation>
    <scope>NUCLEOTIDE SEQUENCE</scope>
    <source>
        <strain evidence="1">SRCM217594</strain>
    </source>
</reference>
<dbReference type="Proteomes" id="UP001174888">
    <property type="component" value="Unassembled WGS sequence"/>
</dbReference>
<dbReference type="EMBL" id="JAUIQT010000001">
    <property type="protein sequence ID" value="MDN4833501.1"/>
    <property type="molecule type" value="Genomic_DNA"/>
</dbReference>
<dbReference type="AlphaFoldDB" id="A0AAW7N5Z8"/>
<comment type="caution">
    <text evidence="1">The sequence shown here is derived from an EMBL/GenBank/DDBJ whole genome shotgun (WGS) entry which is preliminary data.</text>
</comment>
<organism evidence="1 2">
    <name type="scientific">Ligilactobacillus salivarius</name>
    <dbReference type="NCBI Taxonomy" id="1624"/>
    <lineage>
        <taxon>Bacteria</taxon>
        <taxon>Bacillati</taxon>
        <taxon>Bacillota</taxon>
        <taxon>Bacilli</taxon>
        <taxon>Lactobacillales</taxon>
        <taxon>Lactobacillaceae</taxon>
        <taxon>Ligilactobacillus</taxon>
    </lineage>
</organism>
<evidence type="ECO:0000313" key="1">
    <source>
        <dbReference type="EMBL" id="MDN4833501.1"/>
    </source>
</evidence>
<protein>
    <submittedName>
        <fullName evidence="1">Uncharacterized protein</fullName>
    </submittedName>
</protein>
<sequence length="56" mass="6452">MLDEFVSSIFVLNELFKLELVLKDSLKELDVLRLVDVLIDSFKLVEVTVLLICLLD</sequence>